<evidence type="ECO:0000313" key="3">
    <source>
        <dbReference type="Proteomes" id="UP001499854"/>
    </source>
</evidence>
<dbReference type="SUPFAM" id="SSF117782">
    <property type="entry name" value="YbjQ-like"/>
    <property type="match status" value="1"/>
</dbReference>
<dbReference type="EMBL" id="BAAAQM010000088">
    <property type="protein sequence ID" value="GAA2005835.1"/>
    <property type="molecule type" value="Genomic_DNA"/>
</dbReference>
<evidence type="ECO:0000313" key="2">
    <source>
        <dbReference type="EMBL" id="GAA2005835.1"/>
    </source>
</evidence>
<sequence length="301" mass="32797">MEQLPEAARARMEEIRASGTWGSALTTNEFAAVRAVGFEPVGQVLGSCVYHLGYSGAYQCPGAWMGGSGYTQTTSSRGYYAAYGPMVQSLYDARRRALERMTAECGLLGGDGVVGVRLAIRRFPAGGVEFTAIGTAVRAVGSSVRPRRPFTSHVTGQEFAKLVANGWIPVSLVLGIAIGTRHDDWWTRMAARRWAGNQEVQGYTDLVNRTRHESRVELKRHVEAAHADGVVVSSIELEIRERECPVTDGQRDHICESTAVGTAIAAFRSRAQPPRAGSLAIMSLDPERRAAARRETSLRYL</sequence>
<gene>
    <name evidence="2" type="ORF">GCM10009838_85120</name>
</gene>
<dbReference type="InterPro" id="IPR035439">
    <property type="entry name" value="UPF0145_dom_sf"/>
</dbReference>
<accession>A0ABN2TDF8</accession>
<comment type="caution">
    <text evidence="2">The sequence shown here is derived from an EMBL/GenBank/DDBJ whole genome shotgun (WGS) entry which is preliminary data.</text>
</comment>
<keyword evidence="3" id="KW-1185">Reference proteome</keyword>
<evidence type="ECO:0000256" key="1">
    <source>
        <dbReference type="ARBA" id="ARBA00010751"/>
    </source>
</evidence>
<comment type="similarity">
    <text evidence="1">Belongs to the UPF0145 family.</text>
</comment>
<dbReference type="Proteomes" id="UP001499854">
    <property type="component" value="Unassembled WGS sequence"/>
</dbReference>
<dbReference type="Gene3D" id="3.30.110.70">
    <property type="entry name" value="Hypothetical protein apc22750. Chain B"/>
    <property type="match status" value="2"/>
</dbReference>
<dbReference type="InterPro" id="IPR002765">
    <property type="entry name" value="UPF0145_YbjQ-like"/>
</dbReference>
<protein>
    <submittedName>
        <fullName evidence="2">Heavy metal-binding domain-containing protein</fullName>
    </submittedName>
</protein>
<dbReference type="RefSeq" id="WP_344662931.1">
    <property type="nucleotide sequence ID" value="NZ_BAAAQM010000088.1"/>
</dbReference>
<reference evidence="2 3" key="1">
    <citation type="journal article" date="2019" name="Int. J. Syst. Evol. Microbiol.">
        <title>The Global Catalogue of Microorganisms (GCM) 10K type strain sequencing project: providing services to taxonomists for standard genome sequencing and annotation.</title>
        <authorList>
            <consortium name="The Broad Institute Genomics Platform"/>
            <consortium name="The Broad Institute Genome Sequencing Center for Infectious Disease"/>
            <person name="Wu L."/>
            <person name="Ma J."/>
        </authorList>
    </citation>
    <scope>NUCLEOTIDE SEQUENCE [LARGE SCALE GENOMIC DNA]</scope>
    <source>
        <strain evidence="2 3">JCM 16013</strain>
    </source>
</reference>
<dbReference type="Pfam" id="PF01906">
    <property type="entry name" value="YbjQ_1"/>
    <property type="match status" value="1"/>
</dbReference>
<organism evidence="2 3">
    <name type="scientific">Catenulispora subtropica</name>
    <dbReference type="NCBI Taxonomy" id="450798"/>
    <lineage>
        <taxon>Bacteria</taxon>
        <taxon>Bacillati</taxon>
        <taxon>Actinomycetota</taxon>
        <taxon>Actinomycetes</taxon>
        <taxon>Catenulisporales</taxon>
        <taxon>Catenulisporaceae</taxon>
        <taxon>Catenulispora</taxon>
    </lineage>
</organism>
<proteinExistence type="inferred from homology"/>
<name>A0ABN2TDF8_9ACTN</name>